<dbReference type="InterPro" id="IPR052538">
    <property type="entry name" value="Flavonoid_dioxygenase-like"/>
</dbReference>
<dbReference type="CDD" id="cd02223">
    <property type="entry name" value="cupin_Bh2720-like"/>
    <property type="match status" value="1"/>
</dbReference>
<dbReference type="SUPFAM" id="SSF51182">
    <property type="entry name" value="RmlC-like cupins"/>
    <property type="match status" value="1"/>
</dbReference>
<dbReference type="InterPro" id="IPR014710">
    <property type="entry name" value="RmlC-like_jellyroll"/>
</dbReference>
<reference evidence="3" key="1">
    <citation type="submission" date="2016-04" db="EMBL/GenBank/DDBJ databases">
        <authorList>
            <person name="Evans L.H."/>
            <person name="Alamgir A."/>
            <person name="Owens N."/>
            <person name="Weber N.D."/>
            <person name="Virtaneva K."/>
            <person name="Barbian K."/>
            <person name="Babar A."/>
            <person name="Rosenke K."/>
        </authorList>
    </citation>
    <scope>NUCLEOTIDE SEQUENCE</scope>
    <source>
        <strain evidence="3">86</strain>
    </source>
</reference>
<evidence type="ECO:0000259" key="2">
    <source>
        <dbReference type="Pfam" id="PF07883"/>
    </source>
</evidence>
<dbReference type="PANTHER" id="PTHR43346">
    <property type="entry name" value="LIGAND BINDING DOMAIN PROTEIN, PUTATIVE (AFU_ORTHOLOGUE AFUA_6G14370)-RELATED"/>
    <property type="match status" value="1"/>
</dbReference>
<gene>
    <name evidence="3" type="ORF">KL86CLO1_12527</name>
</gene>
<feature type="domain" description="Cupin type-2" evidence="2">
    <location>
        <begin position="52"/>
        <end position="126"/>
    </location>
</feature>
<feature type="region of interest" description="Disordered" evidence="1">
    <location>
        <begin position="130"/>
        <end position="149"/>
    </location>
</feature>
<feature type="compositionally biased region" description="Basic and acidic residues" evidence="1">
    <location>
        <begin position="139"/>
        <end position="149"/>
    </location>
</feature>
<accession>A0A212KAY4</accession>
<evidence type="ECO:0000256" key="1">
    <source>
        <dbReference type="SAM" id="MobiDB-lite"/>
    </source>
</evidence>
<organism evidence="3">
    <name type="scientific">uncultured Eubacteriales bacterium</name>
    <dbReference type="NCBI Taxonomy" id="172733"/>
    <lineage>
        <taxon>Bacteria</taxon>
        <taxon>Bacillati</taxon>
        <taxon>Bacillota</taxon>
        <taxon>Clostridia</taxon>
        <taxon>Eubacteriales</taxon>
        <taxon>environmental samples</taxon>
    </lineage>
</organism>
<proteinExistence type="predicted"/>
<dbReference type="InterPro" id="IPR013096">
    <property type="entry name" value="Cupin_2"/>
</dbReference>
<evidence type="ECO:0000313" key="3">
    <source>
        <dbReference type="EMBL" id="SBW08822.1"/>
    </source>
</evidence>
<dbReference type="InterPro" id="IPR011051">
    <property type="entry name" value="RmlC_Cupin_sf"/>
</dbReference>
<dbReference type="Gene3D" id="2.60.120.10">
    <property type="entry name" value="Jelly Rolls"/>
    <property type="match status" value="1"/>
</dbReference>
<dbReference type="PANTHER" id="PTHR43346:SF1">
    <property type="entry name" value="QUERCETIN 2,3-DIOXYGENASE-RELATED"/>
    <property type="match status" value="1"/>
</dbReference>
<sequence>MEQNCSCNQNPRPGVITDFGPQPYVTDVNAAARGNPFFRTALWTGSHLQLTLMSIPAGGEIGVEIHPDTDQYIRVEAGMGLVKMGRCENQLTAQRQIWQNDAIFVPAGQWHNIVNVGVCPLKLSSVYAPPHHPHGTVHRTKEEAEAAEH</sequence>
<protein>
    <submittedName>
        <fullName evidence="3">Cupin domain protein</fullName>
    </submittedName>
</protein>
<name>A0A212KAY4_9FIRM</name>
<dbReference type="AlphaFoldDB" id="A0A212KAY4"/>
<dbReference type="Pfam" id="PF07883">
    <property type="entry name" value="Cupin_2"/>
    <property type="match status" value="1"/>
</dbReference>
<dbReference type="EMBL" id="FLUN01000001">
    <property type="protein sequence ID" value="SBW08822.1"/>
    <property type="molecule type" value="Genomic_DNA"/>
</dbReference>